<dbReference type="OrthoDB" id="2538017at2759"/>
<evidence type="ECO:0000313" key="2">
    <source>
        <dbReference type="EMBL" id="KAG9332392.1"/>
    </source>
</evidence>
<evidence type="ECO:0000313" key="3">
    <source>
        <dbReference type="Proteomes" id="UP000824540"/>
    </source>
</evidence>
<accession>A0A8T2N3Y0</accession>
<dbReference type="Proteomes" id="UP000824540">
    <property type="component" value="Unassembled WGS sequence"/>
</dbReference>
<evidence type="ECO:0000256" key="1">
    <source>
        <dbReference type="SAM" id="MobiDB-lite"/>
    </source>
</evidence>
<name>A0A8T2N3Y0_9TELE</name>
<proteinExistence type="predicted"/>
<reference evidence="2" key="1">
    <citation type="thesis" date="2021" institute="BYU ScholarsArchive" country="Provo, UT, USA">
        <title>Applications of and Algorithms for Genome Assembly and Genomic Analyses with an Emphasis on Marine Teleosts.</title>
        <authorList>
            <person name="Pickett B.D."/>
        </authorList>
    </citation>
    <scope>NUCLEOTIDE SEQUENCE</scope>
    <source>
        <strain evidence="2">HI-2016</strain>
    </source>
</reference>
<feature type="compositionally biased region" description="Polar residues" evidence="1">
    <location>
        <begin position="32"/>
        <end position="45"/>
    </location>
</feature>
<feature type="compositionally biased region" description="Low complexity" evidence="1">
    <location>
        <begin position="76"/>
        <end position="97"/>
    </location>
</feature>
<dbReference type="Pfam" id="PF15967">
    <property type="entry name" value="Nucleoporin_FG2"/>
    <property type="match status" value="1"/>
</dbReference>
<keyword evidence="3" id="KW-1185">Reference proteome</keyword>
<protein>
    <submittedName>
        <fullName evidence="2">Uncharacterized protein</fullName>
    </submittedName>
</protein>
<gene>
    <name evidence="2" type="ORF">JZ751_014990</name>
</gene>
<sequence length="147" mass="14533">MLHSGVAAVPQLALQVVLQPDAVQGRGRDSTQYRNSHSSALSQGATPRCPLTCPHSVSAFGSGPSFGGVTTGGSSFGFASSSKPSGGSLSAGFGSSSTSGFNFSNPGINASAGLTFGVSNPPAAGFGTGPPLLQLKKPPVGNKRGKR</sequence>
<feature type="region of interest" description="Disordered" evidence="1">
    <location>
        <begin position="73"/>
        <end position="97"/>
    </location>
</feature>
<feature type="region of interest" description="Disordered" evidence="1">
    <location>
        <begin position="119"/>
        <end position="147"/>
    </location>
</feature>
<organism evidence="2 3">
    <name type="scientific">Albula glossodonta</name>
    <name type="common">roundjaw bonefish</name>
    <dbReference type="NCBI Taxonomy" id="121402"/>
    <lineage>
        <taxon>Eukaryota</taxon>
        <taxon>Metazoa</taxon>
        <taxon>Chordata</taxon>
        <taxon>Craniata</taxon>
        <taxon>Vertebrata</taxon>
        <taxon>Euteleostomi</taxon>
        <taxon>Actinopterygii</taxon>
        <taxon>Neopterygii</taxon>
        <taxon>Teleostei</taxon>
        <taxon>Albuliformes</taxon>
        <taxon>Albulidae</taxon>
        <taxon>Albula</taxon>
    </lineage>
</organism>
<dbReference type="AlphaFoldDB" id="A0A8T2N3Y0"/>
<feature type="region of interest" description="Disordered" evidence="1">
    <location>
        <begin position="24"/>
        <end position="48"/>
    </location>
</feature>
<comment type="caution">
    <text evidence="2">The sequence shown here is derived from an EMBL/GenBank/DDBJ whole genome shotgun (WGS) entry which is preliminary data.</text>
</comment>
<dbReference type="EMBL" id="JAFBMS010000238">
    <property type="protein sequence ID" value="KAG9332392.1"/>
    <property type="molecule type" value="Genomic_DNA"/>
</dbReference>